<dbReference type="GO" id="GO:0022857">
    <property type="term" value="F:transmembrane transporter activity"/>
    <property type="evidence" value="ECO:0007669"/>
    <property type="project" value="InterPro"/>
</dbReference>
<dbReference type="EMBL" id="JACHWR010000004">
    <property type="protein sequence ID" value="MBB3044990.1"/>
    <property type="molecule type" value="Genomic_DNA"/>
</dbReference>
<dbReference type="GO" id="GO:0005886">
    <property type="term" value="C:plasma membrane"/>
    <property type="evidence" value="ECO:0007669"/>
    <property type="project" value="UniProtKB-SubCell"/>
</dbReference>
<sequence>MRRAVAPLLAVTVALVLADSAIVTLALPDILVHLDTTVAQVAWVLISFNLVLGLAAVPTAVGFARVQPRVVGAVGIAIFAAASAWCAVAQSIEVLIAARCVQALGGALALVGCLELLVALYGERRGIATWITAGVIGTATGPVAGGLLTQAFSWQAIFVVQVPFAVLAVPAALAVRTGPLPTPAPATVRHRPAVRPNLTLALLSAALTAALFLLVLLLVNGWSHSPATAALAVSVVPLAALAARPLARLLHPSAEVEIAVGCFLVAGGLAGLALLPSADLAWTVAPQALIGLGLGLTIDQLTAQAMHLRLPRIEHASWTIGARHLGVVVGLVILTPVFTADLQDAQVPAQEAITALVLDAPMPAQDKVSLAEALGAELTDQQGQVPDLHHASATADFGPEVRPAAAQLERDLDAQLERAATHAFRTSFLVGAALALLALLTVIAPHRRRPA</sequence>
<organism evidence="7 8">
    <name type="scientific">Nocardioides soli</name>
    <dbReference type="NCBI Taxonomy" id="1036020"/>
    <lineage>
        <taxon>Bacteria</taxon>
        <taxon>Bacillati</taxon>
        <taxon>Actinomycetota</taxon>
        <taxon>Actinomycetes</taxon>
        <taxon>Propionibacteriales</taxon>
        <taxon>Nocardioidaceae</taxon>
        <taxon>Nocardioides</taxon>
    </lineage>
</organism>
<feature type="transmembrane region" description="Helical" evidence="5">
    <location>
        <begin position="423"/>
        <end position="444"/>
    </location>
</feature>
<feature type="transmembrane region" description="Helical" evidence="5">
    <location>
        <begin position="42"/>
        <end position="63"/>
    </location>
</feature>
<dbReference type="PANTHER" id="PTHR42718">
    <property type="entry name" value="MAJOR FACILITATOR SUPERFAMILY MULTIDRUG TRANSPORTER MFSC"/>
    <property type="match status" value="1"/>
</dbReference>
<dbReference type="InterPro" id="IPR020846">
    <property type="entry name" value="MFS_dom"/>
</dbReference>
<evidence type="ECO:0000256" key="1">
    <source>
        <dbReference type="ARBA" id="ARBA00004651"/>
    </source>
</evidence>
<reference evidence="7 8" key="1">
    <citation type="submission" date="2020-08" db="EMBL/GenBank/DDBJ databases">
        <title>Sequencing the genomes of 1000 actinobacteria strains.</title>
        <authorList>
            <person name="Klenk H.-P."/>
        </authorList>
    </citation>
    <scope>NUCLEOTIDE SEQUENCE [LARGE SCALE GENOMIC DNA]</scope>
    <source>
        <strain evidence="7 8">DSM 105498</strain>
    </source>
</reference>
<evidence type="ECO:0000313" key="7">
    <source>
        <dbReference type="EMBL" id="MBB3044990.1"/>
    </source>
</evidence>
<dbReference type="PROSITE" id="PS50850">
    <property type="entry name" value="MFS"/>
    <property type="match status" value="1"/>
</dbReference>
<keyword evidence="3 5" id="KW-1133">Transmembrane helix</keyword>
<evidence type="ECO:0000256" key="3">
    <source>
        <dbReference type="ARBA" id="ARBA00022989"/>
    </source>
</evidence>
<dbReference type="SUPFAM" id="SSF103473">
    <property type="entry name" value="MFS general substrate transporter"/>
    <property type="match status" value="1"/>
</dbReference>
<comment type="subcellular location">
    <subcellularLocation>
        <location evidence="1">Cell membrane</location>
        <topology evidence="1">Multi-pass membrane protein</topology>
    </subcellularLocation>
</comment>
<dbReference type="Gene3D" id="1.20.1720.10">
    <property type="entry name" value="Multidrug resistance protein D"/>
    <property type="match status" value="1"/>
</dbReference>
<feature type="transmembrane region" description="Helical" evidence="5">
    <location>
        <begin position="280"/>
        <end position="299"/>
    </location>
</feature>
<feature type="transmembrane region" description="Helical" evidence="5">
    <location>
        <begin position="154"/>
        <end position="175"/>
    </location>
</feature>
<evidence type="ECO:0000259" key="6">
    <source>
        <dbReference type="PROSITE" id="PS50850"/>
    </source>
</evidence>
<feature type="domain" description="Major facilitator superfamily (MFS) profile" evidence="6">
    <location>
        <begin position="5"/>
        <end position="450"/>
    </location>
</feature>
<proteinExistence type="predicted"/>
<evidence type="ECO:0000313" key="8">
    <source>
        <dbReference type="Proteomes" id="UP000589626"/>
    </source>
</evidence>
<comment type="caution">
    <text evidence="7">The sequence shown here is derived from an EMBL/GenBank/DDBJ whole genome shotgun (WGS) entry which is preliminary data.</text>
</comment>
<dbReference type="AlphaFoldDB" id="A0A7W4Z4P7"/>
<name>A0A7W4Z4P7_9ACTN</name>
<evidence type="ECO:0000256" key="4">
    <source>
        <dbReference type="ARBA" id="ARBA00023136"/>
    </source>
</evidence>
<dbReference type="Pfam" id="PF07690">
    <property type="entry name" value="MFS_1"/>
    <property type="match status" value="1"/>
</dbReference>
<keyword evidence="2 5" id="KW-0812">Transmembrane</keyword>
<keyword evidence="8" id="KW-1185">Reference proteome</keyword>
<protein>
    <submittedName>
        <fullName evidence="7">MFS family permease</fullName>
    </submittedName>
</protein>
<evidence type="ECO:0000256" key="2">
    <source>
        <dbReference type="ARBA" id="ARBA00022692"/>
    </source>
</evidence>
<keyword evidence="4 5" id="KW-0472">Membrane</keyword>
<dbReference type="PANTHER" id="PTHR42718:SF48">
    <property type="entry name" value="CONSERVED TWO-DOMAIN MEMBRANE PROTEIN-RELATED"/>
    <property type="match status" value="1"/>
</dbReference>
<feature type="transmembrane region" description="Helical" evidence="5">
    <location>
        <begin position="196"/>
        <end position="219"/>
    </location>
</feature>
<accession>A0A7W4Z4P7</accession>
<feature type="transmembrane region" description="Helical" evidence="5">
    <location>
        <begin position="127"/>
        <end position="148"/>
    </location>
</feature>
<dbReference type="RefSeq" id="WP_343058025.1">
    <property type="nucleotide sequence ID" value="NZ_JACHWR010000004.1"/>
</dbReference>
<dbReference type="InterPro" id="IPR036259">
    <property type="entry name" value="MFS_trans_sf"/>
</dbReference>
<feature type="transmembrane region" description="Helical" evidence="5">
    <location>
        <begin position="96"/>
        <end position="120"/>
    </location>
</feature>
<feature type="transmembrane region" description="Helical" evidence="5">
    <location>
        <begin position="70"/>
        <end position="90"/>
    </location>
</feature>
<dbReference type="InterPro" id="IPR011701">
    <property type="entry name" value="MFS"/>
</dbReference>
<gene>
    <name evidence="7" type="ORF">FHU40_004843</name>
</gene>
<feature type="transmembrane region" description="Helical" evidence="5">
    <location>
        <begin position="256"/>
        <end position="274"/>
    </location>
</feature>
<dbReference type="Proteomes" id="UP000589626">
    <property type="component" value="Unassembled WGS sequence"/>
</dbReference>
<feature type="transmembrane region" description="Helical" evidence="5">
    <location>
        <begin position="320"/>
        <end position="338"/>
    </location>
</feature>
<feature type="transmembrane region" description="Helical" evidence="5">
    <location>
        <begin position="225"/>
        <end position="244"/>
    </location>
</feature>
<evidence type="ECO:0000256" key="5">
    <source>
        <dbReference type="SAM" id="Phobius"/>
    </source>
</evidence>